<protein>
    <recommendedName>
        <fullName evidence="14">Zinc finger CCCH domain-containing protein 54</fullName>
    </recommendedName>
</protein>
<evidence type="ECO:0000256" key="3">
    <source>
        <dbReference type="ARBA" id="ARBA00022833"/>
    </source>
</evidence>
<dbReference type="PROSITE" id="PS50103">
    <property type="entry name" value="ZF_C3H1"/>
    <property type="match status" value="1"/>
</dbReference>
<accession>A0AAQ3WC30</accession>
<dbReference type="GO" id="GO:0008270">
    <property type="term" value="F:zinc ion binding"/>
    <property type="evidence" value="ECO:0007669"/>
    <property type="project" value="UniProtKB-KW"/>
</dbReference>
<evidence type="ECO:0000259" key="11">
    <source>
        <dbReference type="PROSITE" id="PS51644"/>
    </source>
</evidence>
<feature type="domain" description="C3H1-type" evidence="10">
    <location>
        <begin position="212"/>
        <end position="239"/>
    </location>
</feature>
<dbReference type="GO" id="GO:0003677">
    <property type="term" value="F:DNA binding"/>
    <property type="evidence" value="ECO:0007669"/>
    <property type="project" value="UniProtKB-KW"/>
</dbReference>
<dbReference type="FunFam" id="3.30.70.330:FF:000678">
    <property type="entry name" value="zinc finger CCCH domain-containing protein 53-like isoform X2"/>
    <property type="match status" value="1"/>
</dbReference>
<dbReference type="Pfam" id="PF23182">
    <property type="entry name" value="PABC_AtC3H46"/>
    <property type="match status" value="1"/>
</dbReference>
<proteinExistence type="predicted"/>
<evidence type="ECO:0000256" key="4">
    <source>
        <dbReference type="ARBA" id="ARBA00022884"/>
    </source>
</evidence>
<keyword evidence="3 7" id="KW-0862">Zinc</keyword>
<evidence type="ECO:0000259" key="9">
    <source>
        <dbReference type="PROSITE" id="PS50102"/>
    </source>
</evidence>
<evidence type="ECO:0000256" key="1">
    <source>
        <dbReference type="ARBA" id="ARBA00022723"/>
    </source>
</evidence>
<dbReference type="Gene3D" id="3.30.70.330">
    <property type="match status" value="1"/>
</dbReference>
<reference evidence="12 13" key="1">
    <citation type="submission" date="2024-02" db="EMBL/GenBank/DDBJ databases">
        <title>High-quality chromosome-scale genome assembly of Pensacola bahiagrass (Paspalum notatum Flugge var. saurae).</title>
        <authorList>
            <person name="Vega J.M."/>
            <person name="Podio M."/>
            <person name="Orjuela J."/>
            <person name="Siena L.A."/>
            <person name="Pessino S.C."/>
            <person name="Combes M.C."/>
            <person name="Mariac C."/>
            <person name="Albertini E."/>
            <person name="Pupilli F."/>
            <person name="Ortiz J.P.A."/>
            <person name="Leblanc O."/>
        </authorList>
    </citation>
    <scope>NUCLEOTIDE SEQUENCE [LARGE SCALE GENOMIC DNA]</scope>
    <source>
        <strain evidence="12">R1</strain>
        <tissue evidence="12">Leaf</tissue>
    </source>
</reference>
<evidence type="ECO:0000256" key="7">
    <source>
        <dbReference type="PROSITE-ProRule" id="PRU00723"/>
    </source>
</evidence>
<dbReference type="PANTHER" id="PTHR24009:SF0">
    <property type="entry name" value="ZINC FINGER CCCH DOMAIN-CONTAINING PROTEIN 18"/>
    <property type="match status" value="1"/>
</dbReference>
<dbReference type="InterPro" id="IPR035979">
    <property type="entry name" value="RBD_domain_sf"/>
</dbReference>
<dbReference type="GO" id="GO:0003723">
    <property type="term" value="F:RNA binding"/>
    <property type="evidence" value="ECO:0007669"/>
    <property type="project" value="UniProtKB-UniRule"/>
</dbReference>
<keyword evidence="1 7" id="KW-0479">Metal-binding</keyword>
<dbReference type="PROSITE" id="PS50102">
    <property type="entry name" value="RRM"/>
    <property type="match status" value="1"/>
</dbReference>
<evidence type="ECO:0000313" key="13">
    <source>
        <dbReference type="Proteomes" id="UP001341281"/>
    </source>
</evidence>
<keyword evidence="4 6" id="KW-0694">RNA-binding</keyword>
<dbReference type="PROSITE" id="PS51644">
    <property type="entry name" value="HTH_OST"/>
    <property type="match status" value="1"/>
</dbReference>
<feature type="domain" description="HTH OST-type" evidence="11">
    <location>
        <begin position="265"/>
        <end position="348"/>
    </location>
</feature>
<dbReference type="InterPro" id="IPR036855">
    <property type="entry name" value="Znf_CCCH_sf"/>
</dbReference>
<evidence type="ECO:0000256" key="5">
    <source>
        <dbReference type="ARBA" id="ARBA00023125"/>
    </source>
</evidence>
<dbReference type="SUPFAM" id="SSF90229">
    <property type="entry name" value="CCCH zinc finger"/>
    <property type="match status" value="1"/>
</dbReference>
<dbReference type="Pfam" id="PF00076">
    <property type="entry name" value="RRM_1"/>
    <property type="match status" value="1"/>
</dbReference>
<feature type="domain" description="RRM" evidence="9">
    <location>
        <begin position="374"/>
        <end position="449"/>
    </location>
</feature>
<evidence type="ECO:0000256" key="6">
    <source>
        <dbReference type="PROSITE-ProRule" id="PRU00176"/>
    </source>
</evidence>
<dbReference type="Proteomes" id="UP001341281">
    <property type="component" value="Chromosome 02"/>
</dbReference>
<dbReference type="InterPro" id="IPR034365">
    <property type="entry name" value="AtC3H46-like_RRM"/>
</dbReference>
<dbReference type="SUPFAM" id="SSF54928">
    <property type="entry name" value="RNA-binding domain, RBD"/>
    <property type="match status" value="1"/>
</dbReference>
<feature type="zinc finger region" description="C3H1-type" evidence="7">
    <location>
        <begin position="212"/>
        <end position="239"/>
    </location>
</feature>
<evidence type="ECO:0000256" key="8">
    <source>
        <dbReference type="SAM" id="MobiDB-lite"/>
    </source>
</evidence>
<evidence type="ECO:0008006" key="14">
    <source>
        <dbReference type="Google" id="ProtNLM"/>
    </source>
</evidence>
<organism evidence="12 13">
    <name type="scientific">Paspalum notatum var. saurae</name>
    <dbReference type="NCBI Taxonomy" id="547442"/>
    <lineage>
        <taxon>Eukaryota</taxon>
        <taxon>Viridiplantae</taxon>
        <taxon>Streptophyta</taxon>
        <taxon>Embryophyta</taxon>
        <taxon>Tracheophyta</taxon>
        <taxon>Spermatophyta</taxon>
        <taxon>Magnoliopsida</taxon>
        <taxon>Liliopsida</taxon>
        <taxon>Poales</taxon>
        <taxon>Poaceae</taxon>
        <taxon>PACMAD clade</taxon>
        <taxon>Panicoideae</taxon>
        <taxon>Andropogonodae</taxon>
        <taxon>Paspaleae</taxon>
        <taxon>Paspalinae</taxon>
        <taxon>Paspalum</taxon>
    </lineage>
</organism>
<dbReference type="InterPro" id="IPR012677">
    <property type="entry name" value="Nucleotide-bd_a/b_plait_sf"/>
</dbReference>
<sequence>MDFPELAKMAFSRVQQMEPQNVGKILGCILLREPDEEEMVQLAYGAEATVHAKINDAKATLAAIYARCSAQHHHQQMGAAAAAAAHRAAAAAGYHGHPAAGAVRHHFTPAPAAFGFQYWPDAAPPSKAPQQQDFALVDAAAEGHYALQPPPQSHGGGAGLDDHLHHHYDAAAGAGAGAYYYAAAEDAFHNGGAGGVGLPPPRAAARRANGLSAPRRPCHYFVKGICKNGQSCYYSHHQQAYSSSDGGFSDDGHHHGGGGGATPGALEKLEMEIIELLNSRSGQPLSIASLPTLYGEMYGKGLQADGYLTESQRHGKAGYSLTKLLSRLNKIRVIERPHGQHAVVLAEDAARYTEFRGERGGGGGDMGSVPASSHQIYLTFPAESTFMEEDVANYFGQYGPVRDVRIPCQEKRMFGFVSFQNPETVSTILMRRNPHFICGSRVLVKPYREKSKCIERYPSRAYMDKMKPMHYYPAARFFEIDPEYYHDEYEAPSRIVRKQLAAEKRDRMIELERKRFAGVRLESLPPQFAYFDCSIEDVNPLNCVPSEPKDVDLMNHHPLVTPDSLEIVATSQAPQTQARNNYDDKESNQIELLPESPFASAAAPAGNSISAII</sequence>
<keyword evidence="2 7" id="KW-0863">Zinc-finger</keyword>
<gene>
    <name evidence="12" type="ORF">U9M48_007790</name>
</gene>
<dbReference type="Pfam" id="PF12872">
    <property type="entry name" value="OST-HTH"/>
    <property type="match status" value="1"/>
</dbReference>
<dbReference type="PANTHER" id="PTHR24009">
    <property type="entry name" value="RNA-BINDING (RRM/RBD/RNP MOTIFS)"/>
    <property type="match status" value="1"/>
</dbReference>
<keyword evidence="13" id="KW-1185">Reference proteome</keyword>
<name>A0AAQ3WC30_PASNO</name>
<evidence type="ECO:0000256" key="2">
    <source>
        <dbReference type="ARBA" id="ARBA00022771"/>
    </source>
</evidence>
<evidence type="ECO:0000259" key="10">
    <source>
        <dbReference type="PROSITE" id="PS50103"/>
    </source>
</evidence>
<dbReference type="SMART" id="SM00360">
    <property type="entry name" value="RRM"/>
    <property type="match status" value="1"/>
</dbReference>
<dbReference type="InterPro" id="IPR025605">
    <property type="entry name" value="OST-HTH/LOTUS_dom"/>
</dbReference>
<dbReference type="AlphaFoldDB" id="A0AAQ3WC30"/>
<keyword evidence="5" id="KW-0238">DNA-binding</keyword>
<dbReference type="InterPro" id="IPR000571">
    <property type="entry name" value="Znf_CCCH"/>
</dbReference>
<dbReference type="CDD" id="cd12458">
    <property type="entry name" value="RRM_AtC3H46_like"/>
    <property type="match status" value="1"/>
</dbReference>
<dbReference type="InterPro" id="IPR056276">
    <property type="entry name" value="AtC3H46-like_PABC-like"/>
</dbReference>
<dbReference type="EMBL" id="CP144746">
    <property type="protein sequence ID" value="WVZ57402.1"/>
    <property type="molecule type" value="Genomic_DNA"/>
</dbReference>
<evidence type="ECO:0000313" key="12">
    <source>
        <dbReference type="EMBL" id="WVZ57402.1"/>
    </source>
</evidence>
<feature type="region of interest" description="Disordered" evidence="8">
    <location>
        <begin position="243"/>
        <end position="264"/>
    </location>
</feature>
<dbReference type="InterPro" id="IPR000504">
    <property type="entry name" value="RRM_dom"/>
</dbReference>